<accession>A0A139APR3</accession>
<evidence type="ECO:0000313" key="5">
    <source>
        <dbReference type="Proteomes" id="UP000070544"/>
    </source>
</evidence>
<name>A0A139APR3_GONPJ</name>
<evidence type="ECO:0000259" key="3">
    <source>
        <dbReference type="Pfam" id="PF03537"/>
    </source>
</evidence>
<dbReference type="Proteomes" id="UP000070544">
    <property type="component" value="Unassembled WGS sequence"/>
</dbReference>
<dbReference type="AlphaFoldDB" id="A0A139APR3"/>
<dbReference type="Pfam" id="PF03537">
    <property type="entry name" value="Glyco_hydro_114"/>
    <property type="match status" value="1"/>
</dbReference>
<organism evidence="4 5">
    <name type="scientific">Gonapodya prolifera (strain JEL478)</name>
    <name type="common">Monoblepharis prolifera</name>
    <dbReference type="NCBI Taxonomy" id="1344416"/>
    <lineage>
        <taxon>Eukaryota</taxon>
        <taxon>Fungi</taxon>
        <taxon>Fungi incertae sedis</taxon>
        <taxon>Chytridiomycota</taxon>
        <taxon>Chytridiomycota incertae sedis</taxon>
        <taxon>Monoblepharidomycetes</taxon>
        <taxon>Monoblepharidales</taxon>
        <taxon>Gonapodyaceae</taxon>
        <taxon>Gonapodya</taxon>
    </lineage>
</organism>
<dbReference type="SUPFAM" id="SSF51445">
    <property type="entry name" value="(Trans)glycosidases"/>
    <property type="match status" value="1"/>
</dbReference>
<dbReference type="PANTHER" id="PTHR35273:SF2">
    <property type="entry name" value="ALPHA-GALACTOSIDASE"/>
    <property type="match status" value="1"/>
</dbReference>
<feature type="non-terminal residue" evidence="4">
    <location>
        <position position="1"/>
    </location>
</feature>
<reference evidence="4 5" key="1">
    <citation type="journal article" date="2015" name="Genome Biol. Evol.">
        <title>Phylogenomic analyses indicate that early fungi evolved digesting cell walls of algal ancestors of land plants.</title>
        <authorList>
            <person name="Chang Y."/>
            <person name="Wang S."/>
            <person name="Sekimoto S."/>
            <person name="Aerts A.L."/>
            <person name="Choi C."/>
            <person name="Clum A."/>
            <person name="LaButti K.M."/>
            <person name="Lindquist E.A."/>
            <person name="Yee Ngan C."/>
            <person name="Ohm R.A."/>
            <person name="Salamov A.A."/>
            <person name="Grigoriev I.V."/>
            <person name="Spatafora J.W."/>
            <person name="Berbee M.L."/>
        </authorList>
    </citation>
    <scope>NUCLEOTIDE SEQUENCE [LARGE SCALE GENOMIC DNA]</scope>
    <source>
        <strain evidence="4 5">JEL478</strain>
    </source>
</reference>
<comment type="catalytic activity">
    <reaction evidence="1">
        <text>Hydrolysis of terminal, non-reducing alpha-D-galactose residues in alpha-D-galactosides, including galactose oligosaccharides, galactomannans and galactolipids.</text>
        <dbReference type="EC" id="3.2.1.22"/>
    </reaction>
</comment>
<feature type="domain" description="Glycoside-hydrolase family GH114 TIM-barrel" evidence="3">
    <location>
        <begin position="1"/>
        <end position="172"/>
    </location>
</feature>
<dbReference type="InterPro" id="IPR004352">
    <property type="entry name" value="GH114_TIM-barrel"/>
</dbReference>
<sequence>VDLYDTTVAQISTLKLQGKIVICYFSAGSYENWRPDISAFPSSVIGKAMAGWAGEYWLDIRQLQILGPIMKNRMLLGVEKGCDGFDPDNVDEYTYTQKETNWPLNVTNQLAYNRLLADTAHSLGKLVALKNCQDLATTLLPWYDFAVVEQCAQYDECALSSPFINAGKAVFE</sequence>
<proteinExistence type="predicted"/>
<dbReference type="Gene3D" id="3.20.20.70">
    <property type="entry name" value="Aldolase class I"/>
    <property type="match status" value="1"/>
</dbReference>
<dbReference type="InterPro" id="IPR013785">
    <property type="entry name" value="Aldolase_TIM"/>
</dbReference>
<evidence type="ECO:0000256" key="2">
    <source>
        <dbReference type="ARBA" id="ARBA00012755"/>
    </source>
</evidence>
<gene>
    <name evidence="4" type="ORF">M427DRAFT_95841</name>
</gene>
<dbReference type="InterPro" id="IPR017853">
    <property type="entry name" value="GH"/>
</dbReference>
<dbReference type="EMBL" id="KQ965741">
    <property type="protein sequence ID" value="KXS18740.1"/>
    <property type="molecule type" value="Genomic_DNA"/>
</dbReference>
<keyword evidence="5" id="KW-1185">Reference proteome</keyword>
<dbReference type="OrthoDB" id="2108802at2759"/>
<dbReference type="GO" id="GO:0004557">
    <property type="term" value="F:alpha-galactosidase activity"/>
    <property type="evidence" value="ECO:0007669"/>
    <property type="project" value="UniProtKB-EC"/>
</dbReference>
<keyword evidence="4" id="KW-0378">Hydrolase</keyword>
<dbReference type="OMA" id="AGWAGEY"/>
<dbReference type="EC" id="3.2.1.22" evidence="2"/>
<protein>
    <recommendedName>
        <fullName evidence="2">alpha-galactosidase</fullName>
        <ecNumber evidence="2">3.2.1.22</ecNumber>
    </recommendedName>
</protein>
<evidence type="ECO:0000313" key="4">
    <source>
        <dbReference type="EMBL" id="KXS18740.1"/>
    </source>
</evidence>
<dbReference type="PANTHER" id="PTHR35273">
    <property type="entry name" value="ALPHA-1,4 POLYGALACTOSAMINIDASE, PUTATIVE (AFU_ORTHOLOGUE AFUA_3G07890)-RELATED"/>
    <property type="match status" value="1"/>
</dbReference>
<evidence type="ECO:0000256" key="1">
    <source>
        <dbReference type="ARBA" id="ARBA00001255"/>
    </source>
</evidence>